<evidence type="ECO:0000313" key="8">
    <source>
        <dbReference type="EMBL" id="QDS76483.1"/>
    </source>
</evidence>
<dbReference type="InterPro" id="IPR020846">
    <property type="entry name" value="MFS_dom"/>
</dbReference>
<feature type="transmembrane region" description="Helical" evidence="6">
    <location>
        <begin position="299"/>
        <end position="317"/>
    </location>
</feature>
<feature type="transmembrane region" description="Helical" evidence="6">
    <location>
        <begin position="164"/>
        <end position="185"/>
    </location>
</feature>
<evidence type="ECO:0000259" key="7">
    <source>
        <dbReference type="PROSITE" id="PS50850"/>
    </source>
</evidence>
<dbReference type="PANTHER" id="PTHR48022">
    <property type="entry name" value="PLASTIDIC GLUCOSE TRANSPORTER 4"/>
    <property type="match status" value="1"/>
</dbReference>
<feature type="transmembrane region" description="Helical" evidence="6">
    <location>
        <begin position="259"/>
        <end position="278"/>
    </location>
</feature>
<keyword evidence="9" id="KW-1185">Reference proteome</keyword>
<evidence type="ECO:0000256" key="5">
    <source>
        <dbReference type="ARBA" id="ARBA00023136"/>
    </source>
</evidence>
<keyword evidence="3 6" id="KW-0812">Transmembrane</keyword>
<dbReference type="GO" id="GO:0016020">
    <property type="term" value="C:membrane"/>
    <property type="evidence" value="ECO:0007669"/>
    <property type="project" value="UniProtKB-SubCell"/>
</dbReference>
<dbReference type="EMBL" id="CP042199">
    <property type="protein sequence ID" value="QDS76483.1"/>
    <property type="molecule type" value="Genomic_DNA"/>
</dbReference>
<evidence type="ECO:0000313" key="9">
    <source>
        <dbReference type="Proteomes" id="UP000316270"/>
    </source>
</evidence>
<feature type="transmembrane region" description="Helical" evidence="6">
    <location>
        <begin position="329"/>
        <end position="348"/>
    </location>
</feature>
<dbReference type="Gene3D" id="1.20.1250.20">
    <property type="entry name" value="MFS general substrate transporter like domains"/>
    <property type="match status" value="1"/>
</dbReference>
<dbReference type="InterPro" id="IPR050360">
    <property type="entry name" value="MFS_Sugar_Transporters"/>
</dbReference>
<accession>A0A517LLG0</accession>
<dbReference type="OrthoDB" id="6612291at2759"/>
<proteinExistence type="inferred from homology"/>
<feature type="transmembrane region" description="Helical" evidence="6">
    <location>
        <begin position="232"/>
        <end position="253"/>
    </location>
</feature>
<evidence type="ECO:0000256" key="4">
    <source>
        <dbReference type="ARBA" id="ARBA00022989"/>
    </source>
</evidence>
<dbReference type="PANTHER" id="PTHR48022:SF11">
    <property type="entry name" value="MONOSACCHARIDE TRANSPORTER (HXT8), PUTATIVE (AFU_ORTHOLOGUE AFUA_2G08120)-RELATED"/>
    <property type="match status" value="1"/>
</dbReference>
<evidence type="ECO:0000256" key="6">
    <source>
        <dbReference type="SAM" id="Phobius"/>
    </source>
</evidence>
<feature type="transmembrane region" description="Helical" evidence="6">
    <location>
        <begin position="205"/>
        <end position="225"/>
    </location>
</feature>
<dbReference type="Proteomes" id="UP000316270">
    <property type="component" value="Chromosome 15"/>
</dbReference>
<evidence type="ECO:0000256" key="1">
    <source>
        <dbReference type="ARBA" id="ARBA00004141"/>
    </source>
</evidence>
<dbReference type="SUPFAM" id="SSF103473">
    <property type="entry name" value="MFS general substrate transporter"/>
    <property type="match status" value="1"/>
</dbReference>
<dbReference type="AlphaFoldDB" id="A0A517LLG0"/>
<evidence type="ECO:0000256" key="3">
    <source>
        <dbReference type="ARBA" id="ARBA00022692"/>
    </source>
</evidence>
<sequence length="411" mass="45884">MNGVFQTGVFRFVAGASAFMILAAVPIWMNEVVPQHLRGGLVDIHAAMLIFGYTVQGWIGFGFYFWKTGGSNTWRPPIALQCAWPLLLLMGLYWIPESPRWLVMNNRNEEAHVILQKLHSDPSDPDDTYARKEYYQIQKQLMIDRTLGSSWIHLFRKPSYRKRAFLAMGTAAIAQCSGVLVINNYGPTLYKNLGFSPVKQLLYPAAWLTASLGFNIMAIFVVDLFPRQKYMGFGVLGCMTTLVVEAALVANYVPSDNGPALQAAVAMFFVFQIFYSFCLDGTQFSYLGELFPTHIRAKGVCLGVAMISLMNIIWLQSAPTAFEKVGWKFYLAFIIPGTIGAVVMILYFPDTKGLPLEEVAAIFGDLDEIAVYQREIDIKTGGIAEDHHTGNVLVEKMGTAHLEERGEVSRV</sequence>
<evidence type="ECO:0000256" key="2">
    <source>
        <dbReference type="ARBA" id="ARBA00010992"/>
    </source>
</evidence>
<dbReference type="STRING" id="50376.A0A517LLG0"/>
<dbReference type="InterPro" id="IPR005828">
    <property type="entry name" value="MFS_sugar_transport-like"/>
</dbReference>
<dbReference type="InterPro" id="IPR036259">
    <property type="entry name" value="MFS_trans_sf"/>
</dbReference>
<keyword evidence="5 6" id="KW-0472">Membrane</keyword>
<feature type="domain" description="Major facilitator superfamily (MFS) profile" evidence="7">
    <location>
        <begin position="1"/>
        <end position="352"/>
    </location>
</feature>
<protein>
    <recommendedName>
        <fullName evidence="7">Major facilitator superfamily (MFS) profile domain-containing protein</fullName>
    </recommendedName>
</protein>
<feature type="transmembrane region" description="Helical" evidence="6">
    <location>
        <begin position="41"/>
        <end position="66"/>
    </location>
</feature>
<dbReference type="GO" id="GO:0005351">
    <property type="term" value="F:carbohydrate:proton symporter activity"/>
    <property type="evidence" value="ECO:0007669"/>
    <property type="project" value="TreeGrafter"/>
</dbReference>
<feature type="transmembrane region" description="Helical" evidence="6">
    <location>
        <begin position="12"/>
        <end position="29"/>
    </location>
</feature>
<dbReference type="Pfam" id="PF00083">
    <property type="entry name" value="Sugar_tr"/>
    <property type="match status" value="1"/>
</dbReference>
<comment type="subcellular location">
    <subcellularLocation>
        <location evidence="1">Membrane</location>
        <topology evidence="1">Multi-pass membrane protein</topology>
    </subcellularLocation>
</comment>
<dbReference type="PROSITE" id="PS50850">
    <property type="entry name" value="MFS"/>
    <property type="match status" value="1"/>
</dbReference>
<keyword evidence="4 6" id="KW-1133">Transmembrane helix</keyword>
<gene>
    <name evidence="8" type="ORF">FKW77_005165</name>
</gene>
<organism evidence="8 9">
    <name type="scientific">Venturia effusa</name>
    <dbReference type="NCBI Taxonomy" id="50376"/>
    <lineage>
        <taxon>Eukaryota</taxon>
        <taxon>Fungi</taxon>
        <taxon>Dikarya</taxon>
        <taxon>Ascomycota</taxon>
        <taxon>Pezizomycotina</taxon>
        <taxon>Dothideomycetes</taxon>
        <taxon>Pleosporomycetidae</taxon>
        <taxon>Venturiales</taxon>
        <taxon>Venturiaceae</taxon>
        <taxon>Venturia</taxon>
    </lineage>
</organism>
<reference evidence="8 9" key="1">
    <citation type="submission" date="2019-07" db="EMBL/GenBank/DDBJ databases">
        <title>Finished genome of Venturia effusa.</title>
        <authorList>
            <person name="Young C.A."/>
            <person name="Cox M.P."/>
            <person name="Ganley A.R.D."/>
            <person name="David W.J."/>
        </authorList>
    </citation>
    <scope>NUCLEOTIDE SEQUENCE [LARGE SCALE GENOMIC DNA]</scope>
    <source>
        <strain evidence="9">albino</strain>
    </source>
</reference>
<comment type="similarity">
    <text evidence="2">Belongs to the major facilitator superfamily. Sugar transporter (TC 2.A.1.1) family.</text>
</comment>
<name>A0A517LLG0_9PEZI</name>